<sequence length="47" mass="5339">QKRRAPKNDEEWCNRFVQNSHGEPTGDKTDSGEVRKSQIKCCTESSA</sequence>
<dbReference type="AlphaFoldDB" id="X1FVM4"/>
<accession>X1FVM4</accession>
<evidence type="ECO:0000256" key="1">
    <source>
        <dbReference type="SAM" id="MobiDB-lite"/>
    </source>
</evidence>
<gene>
    <name evidence="2" type="ORF">S03H2_25532</name>
</gene>
<feature type="non-terminal residue" evidence="2">
    <location>
        <position position="1"/>
    </location>
</feature>
<feature type="region of interest" description="Disordered" evidence="1">
    <location>
        <begin position="1"/>
        <end position="47"/>
    </location>
</feature>
<proteinExistence type="predicted"/>
<dbReference type="EMBL" id="BARU01014484">
    <property type="protein sequence ID" value="GAH33384.1"/>
    <property type="molecule type" value="Genomic_DNA"/>
</dbReference>
<feature type="compositionally biased region" description="Basic and acidic residues" evidence="1">
    <location>
        <begin position="24"/>
        <end position="36"/>
    </location>
</feature>
<organism evidence="2">
    <name type="scientific">marine sediment metagenome</name>
    <dbReference type="NCBI Taxonomy" id="412755"/>
    <lineage>
        <taxon>unclassified sequences</taxon>
        <taxon>metagenomes</taxon>
        <taxon>ecological metagenomes</taxon>
    </lineage>
</organism>
<comment type="caution">
    <text evidence="2">The sequence shown here is derived from an EMBL/GenBank/DDBJ whole genome shotgun (WGS) entry which is preliminary data.</text>
</comment>
<evidence type="ECO:0000313" key="2">
    <source>
        <dbReference type="EMBL" id="GAH33384.1"/>
    </source>
</evidence>
<feature type="compositionally biased region" description="Basic and acidic residues" evidence="1">
    <location>
        <begin position="1"/>
        <end position="13"/>
    </location>
</feature>
<protein>
    <submittedName>
        <fullName evidence="2">Uncharacterized protein</fullName>
    </submittedName>
</protein>
<reference evidence="2" key="1">
    <citation type="journal article" date="2014" name="Front. Microbiol.">
        <title>High frequency of phylogenetically diverse reductive dehalogenase-homologous genes in deep subseafloor sedimentary metagenomes.</title>
        <authorList>
            <person name="Kawai M."/>
            <person name="Futagami T."/>
            <person name="Toyoda A."/>
            <person name="Takaki Y."/>
            <person name="Nishi S."/>
            <person name="Hori S."/>
            <person name="Arai W."/>
            <person name="Tsubouchi T."/>
            <person name="Morono Y."/>
            <person name="Uchiyama I."/>
            <person name="Ito T."/>
            <person name="Fujiyama A."/>
            <person name="Inagaki F."/>
            <person name="Takami H."/>
        </authorList>
    </citation>
    <scope>NUCLEOTIDE SEQUENCE</scope>
    <source>
        <strain evidence="2">Expedition CK06-06</strain>
    </source>
</reference>
<name>X1FVM4_9ZZZZ</name>